<feature type="region of interest" description="Disordered" evidence="1">
    <location>
        <begin position="46"/>
        <end position="95"/>
    </location>
</feature>
<comment type="caution">
    <text evidence="2">The sequence shown here is derived from an EMBL/GenBank/DDBJ whole genome shotgun (WGS) entry which is preliminary data.</text>
</comment>
<keyword evidence="3" id="KW-1185">Reference proteome</keyword>
<dbReference type="RefSeq" id="WP_134754653.1">
    <property type="nucleotide sequence ID" value="NZ_MYFO02000006.1"/>
</dbReference>
<evidence type="ECO:0000256" key="1">
    <source>
        <dbReference type="SAM" id="MobiDB-lite"/>
    </source>
</evidence>
<protein>
    <submittedName>
        <fullName evidence="2">Uncharacterized protein</fullName>
    </submittedName>
</protein>
<proteinExistence type="predicted"/>
<dbReference type="AlphaFoldDB" id="A0A4Y8PZY8"/>
<organism evidence="2 3">
    <name type="scientific">Paenibacillus athensensis</name>
    <dbReference type="NCBI Taxonomy" id="1967502"/>
    <lineage>
        <taxon>Bacteria</taxon>
        <taxon>Bacillati</taxon>
        <taxon>Bacillota</taxon>
        <taxon>Bacilli</taxon>
        <taxon>Bacillales</taxon>
        <taxon>Paenibacillaceae</taxon>
        <taxon>Paenibacillus</taxon>
    </lineage>
</organism>
<reference evidence="2 3" key="1">
    <citation type="submission" date="2017-03" db="EMBL/GenBank/DDBJ databases">
        <title>Isolation of Levoglucosan Utilizing Bacteria.</title>
        <authorList>
            <person name="Arya A.S."/>
        </authorList>
    </citation>
    <scope>NUCLEOTIDE SEQUENCE [LARGE SCALE GENOMIC DNA]</scope>
    <source>
        <strain evidence="2 3">MEC069</strain>
    </source>
</reference>
<evidence type="ECO:0000313" key="2">
    <source>
        <dbReference type="EMBL" id="TFE85933.1"/>
    </source>
</evidence>
<gene>
    <name evidence="2" type="ORF">B5M42_16165</name>
</gene>
<dbReference type="Proteomes" id="UP000298246">
    <property type="component" value="Unassembled WGS sequence"/>
</dbReference>
<dbReference type="EMBL" id="MYFO01000022">
    <property type="protein sequence ID" value="TFE85933.1"/>
    <property type="molecule type" value="Genomic_DNA"/>
</dbReference>
<evidence type="ECO:0000313" key="3">
    <source>
        <dbReference type="Proteomes" id="UP000298246"/>
    </source>
</evidence>
<dbReference type="OrthoDB" id="2639081at2"/>
<sequence>MMQRIDPVTEASCRPHCGKPVLIYLHDGTEVYGVLSRVDKDRLHLGDTPFDTAGTAARKGRGKARVSSRGKKPKSRVKALEPSGEPESGAPRFGWSSGSGYGGALTLELASVGALFLLA</sequence>
<feature type="compositionally biased region" description="Basic residues" evidence="1">
    <location>
        <begin position="58"/>
        <end position="77"/>
    </location>
</feature>
<name>A0A4Y8PZY8_9BACL</name>
<accession>A0A4Y8PZY8</accession>